<dbReference type="PROSITE" id="PS00737">
    <property type="entry name" value="THIOLASE_2"/>
    <property type="match status" value="1"/>
</dbReference>
<dbReference type="InterPro" id="IPR020617">
    <property type="entry name" value="Thiolase_C"/>
</dbReference>
<evidence type="ECO:0000256" key="4">
    <source>
        <dbReference type="PIRSR" id="PIRSR000429-1"/>
    </source>
</evidence>
<proteinExistence type="inferred from homology"/>
<dbReference type="GO" id="GO:0016747">
    <property type="term" value="F:acyltransferase activity, transferring groups other than amino-acyl groups"/>
    <property type="evidence" value="ECO:0007669"/>
    <property type="project" value="InterPro"/>
</dbReference>
<evidence type="ECO:0000259" key="7">
    <source>
        <dbReference type="Pfam" id="PF02803"/>
    </source>
</evidence>
<gene>
    <name evidence="8" type="ORF">SAMN05216207_108015</name>
</gene>
<dbReference type="NCBIfam" id="TIGR01930">
    <property type="entry name" value="AcCoA-C-Actrans"/>
    <property type="match status" value="1"/>
</dbReference>
<accession>A0A1I5I091</accession>
<dbReference type="InterPro" id="IPR002155">
    <property type="entry name" value="Thiolase"/>
</dbReference>
<dbReference type="AlphaFoldDB" id="A0A1I5I091"/>
<feature type="domain" description="Thiolase N-terminal" evidence="6">
    <location>
        <begin position="6"/>
        <end position="253"/>
    </location>
</feature>
<reference evidence="8 9" key="1">
    <citation type="submission" date="2016-10" db="EMBL/GenBank/DDBJ databases">
        <authorList>
            <person name="de Groot N.N."/>
        </authorList>
    </citation>
    <scope>NUCLEOTIDE SEQUENCE [LARGE SCALE GENOMIC DNA]</scope>
    <source>
        <strain evidence="8 9">CGMCC 4.1877</strain>
    </source>
</reference>
<evidence type="ECO:0000256" key="3">
    <source>
        <dbReference type="ARBA" id="ARBA00023315"/>
    </source>
</evidence>
<sequence>MTREAVIVDAVRTPVGKRGGQLRDWHPVDLLAHTLSDLVPRSGADPDTLADVVVGCALQRGEQAGNVARNALLGAGLPIGLPGTTLDRQCGSGQQSVHFAAQGVKSGEYDVAIGAGLESMSRTDLGPLFDPSGPRGEWYGERVLARFDGNLPAQGPSAELVVAKWGYTREQLDEFAVRSHLRAAAATEAGYFASQLVALDGADGPMTRDEGIRATPDRERMAALKPVFDPAGAITAANSSQVSDGAAALLVADRAYAESAGLPARARIVSMTVAADDPVLQFTAVLAASRAALDRAGLGIGDIDLAEVNEAFAPVPLLWRDEFGYPDDQLNVNGGSIAIGHPLGSTGGRLLTQLVCELERRDARYGLVTVCEGGGMANATVIERLT</sequence>
<dbReference type="Proteomes" id="UP000199614">
    <property type="component" value="Unassembled WGS sequence"/>
</dbReference>
<dbReference type="CDD" id="cd00751">
    <property type="entry name" value="thiolase"/>
    <property type="match status" value="1"/>
</dbReference>
<name>A0A1I5I091_PSUAM</name>
<evidence type="ECO:0000313" key="9">
    <source>
        <dbReference type="Proteomes" id="UP000199614"/>
    </source>
</evidence>
<dbReference type="InterPro" id="IPR020613">
    <property type="entry name" value="Thiolase_CS"/>
</dbReference>
<evidence type="ECO:0000256" key="5">
    <source>
        <dbReference type="RuleBase" id="RU003557"/>
    </source>
</evidence>
<dbReference type="PIRSF" id="PIRSF000429">
    <property type="entry name" value="Ac-CoA_Ac_transf"/>
    <property type="match status" value="1"/>
</dbReference>
<evidence type="ECO:0000256" key="1">
    <source>
        <dbReference type="ARBA" id="ARBA00010982"/>
    </source>
</evidence>
<organism evidence="8 9">
    <name type="scientific">Pseudonocardia ammonioxydans</name>
    <dbReference type="NCBI Taxonomy" id="260086"/>
    <lineage>
        <taxon>Bacteria</taxon>
        <taxon>Bacillati</taxon>
        <taxon>Actinomycetota</taxon>
        <taxon>Actinomycetes</taxon>
        <taxon>Pseudonocardiales</taxon>
        <taxon>Pseudonocardiaceae</taxon>
        <taxon>Pseudonocardia</taxon>
    </lineage>
</organism>
<evidence type="ECO:0000256" key="2">
    <source>
        <dbReference type="ARBA" id="ARBA00022679"/>
    </source>
</evidence>
<dbReference type="EMBL" id="FOUY01000080">
    <property type="protein sequence ID" value="SFO53546.1"/>
    <property type="molecule type" value="Genomic_DNA"/>
</dbReference>
<evidence type="ECO:0000259" key="6">
    <source>
        <dbReference type="Pfam" id="PF00108"/>
    </source>
</evidence>
<dbReference type="Gene3D" id="3.40.47.10">
    <property type="match status" value="2"/>
</dbReference>
<comment type="similarity">
    <text evidence="1 5">Belongs to the thiolase-like superfamily. Thiolase family.</text>
</comment>
<feature type="domain" description="Thiolase C-terminal" evidence="7">
    <location>
        <begin position="264"/>
        <end position="384"/>
    </location>
</feature>
<dbReference type="RefSeq" id="WP_093356739.1">
    <property type="nucleotide sequence ID" value="NZ_FOUY01000080.1"/>
</dbReference>
<dbReference type="Pfam" id="PF00108">
    <property type="entry name" value="Thiolase_N"/>
    <property type="match status" value="1"/>
</dbReference>
<keyword evidence="2 5" id="KW-0808">Transferase</keyword>
<keyword evidence="3 5" id="KW-0012">Acyltransferase</keyword>
<dbReference type="STRING" id="260086.SAMN05216207_108015"/>
<dbReference type="InterPro" id="IPR020610">
    <property type="entry name" value="Thiolase_AS"/>
</dbReference>
<dbReference type="InterPro" id="IPR020616">
    <property type="entry name" value="Thiolase_N"/>
</dbReference>
<protein>
    <submittedName>
        <fullName evidence="8">Acetyl-CoA C-acetyltransferase</fullName>
    </submittedName>
</protein>
<dbReference type="Pfam" id="PF02803">
    <property type="entry name" value="Thiolase_C"/>
    <property type="match status" value="1"/>
</dbReference>
<dbReference type="OrthoDB" id="9764638at2"/>
<dbReference type="PROSITE" id="PS00099">
    <property type="entry name" value="THIOLASE_3"/>
    <property type="match status" value="1"/>
</dbReference>
<evidence type="ECO:0000313" key="8">
    <source>
        <dbReference type="EMBL" id="SFO53546.1"/>
    </source>
</evidence>
<dbReference type="PANTHER" id="PTHR43365:SF1">
    <property type="entry name" value="ACETYL-COA C-ACYLTRANSFERASE"/>
    <property type="match status" value="1"/>
</dbReference>
<keyword evidence="9" id="KW-1185">Reference proteome</keyword>
<dbReference type="InterPro" id="IPR016039">
    <property type="entry name" value="Thiolase-like"/>
</dbReference>
<dbReference type="PANTHER" id="PTHR43365">
    <property type="entry name" value="BLR7806 PROTEIN"/>
    <property type="match status" value="1"/>
</dbReference>
<dbReference type="SUPFAM" id="SSF53901">
    <property type="entry name" value="Thiolase-like"/>
    <property type="match status" value="2"/>
</dbReference>
<feature type="active site" description="Acyl-thioester intermediate" evidence="4">
    <location>
        <position position="90"/>
    </location>
</feature>
<feature type="active site" description="Proton acceptor" evidence="4">
    <location>
        <position position="371"/>
    </location>
</feature>
<feature type="active site" description="Proton acceptor" evidence="4">
    <location>
        <position position="341"/>
    </location>
</feature>